<dbReference type="EMBL" id="AP018165">
    <property type="protein sequence ID" value="BAX97329.1"/>
    <property type="molecule type" value="Genomic_DNA"/>
</dbReference>
<accession>A0A1Z4EWK4</accession>
<organism evidence="1 2">
    <name type="scientific">[Mycobacterium] stephanolepidis</name>
    <dbReference type="NCBI Taxonomy" id="1520670"/>
    <lineage>
        <taxon>Bacteria</taxon>
        <taxon>Bacillati</taxon>
        <taxon>Actinomycetota</taxon>
        <taxon>Actinomycetes</taxon>
        <taxon>Mycobacteriales</taxon>
        <taxon>Mycobacteriaceae</taxon>
        <taxon>Mycobacteroides</taxon>
    </lineage>
</organism>
<gene>
    <name evidence="1" type="ORF">MSTE_02013</name>
</gene>
<sequence>MSENTSEQCANGCVESPVWAALDELGLDYERTEI</sequence>
<dbReference type="KEGG" id="mste:MSTE_02013"/>
<dbReference type="Proteomes" id="UP000217954">
    <property type="component" value="Chromosome"/>
</dbReference>
<reference evidence="2" key="1">
    <citation type="journal article" date="2017" name="Genome Announc.">
        <title>Complete Genome Sequence of Mycobacterium stephanolepidis.</title>
        <authorList>
            <person name="Fukano H."/>
            <person name="Yoshida M."/>
            <person name="Katayama Y."/>
            <person name="Omatsu T."/>
            <person name="Mizutani T."/>
            <person name="Kurata O."/>
            <person name="Wada S."/>
            <person name="Hoshino Y."/>
        </authorList>
    </citation>
    <scope>NUCLEOTIDE SEQUENCE [LARGE SCALE GENOMIC DNA]</scope>
    <source>
        <strain evidence="2">NJB0901</strain>
    </source>
</reference>
<evidence type="ECO:0000313" key="2">
    <source>
        <dbReference type="Proteomes" id="UP000217954"/>
    </source>
</evidence>
<reference evidence="1 2" key="2">
    <citation type="journal article" date="2017" name="Int. J. Syst. Evol. Microbiol.">
        <title>Mycobacterium stephanolepidis sp. nov., a rapidly growing species related to Mycobacterium chelonae, isolated from marine teleost fish, Stephanolepis cirrhifer.</title>
        <authorList>
            <person name="Fukano H."/>
            <person name="Wada S."/>
            <person name="Kurata O."/>
            <person name="Katayama K."/>
            <person name="Fujiwara N."/>
            <person name="Hoshino Y."/>
        </authorList>
    </citation>
    <scope>NUCLEOTIDE SEQUENCE [LARGE SCALE GENOMIC DNA]</scope>
    <source>
        <strain evidence="1 2">NJB0901</strain>
    </source>
</reference>
<name>A0A1Z4EWK4_9MYCO</name>
<evidence type="ECO:0000313" key="1">
    <source>
        <dbReference type="EMBL" id="BAX97329.1"/>
    </source>
</evidence>
<keyword evidence="2" id="KW-1185">Reference proteome</keyword>
<proteinExistence type="predicted"/>
<protein>
    <submittedName>
        <fullName evidence="1">Uncharacterized protein</fullName>
    </submittedName>
</protein>
<dbReference type="AlphaFoldDB" id="A0A1Z4EWK4"/>